<sequence>MKVKSDYSHTLAGIIWFDLPLAILLAFVFHNVVRNLLFQNLPFFAKTRILVYTDFNWNLHFKKNWHIVVASLLIGIISHLFWDAFTHKNGYFANEFDVFKHTIFIFNNEIPLWKIAQHGSTFIGGIALLIVFLKLPQDFSYKNLAKEFYWKIIILCTLGILSLRFAIHIEDLNIGNLTVTLIASFLISTILTPLLIKIKSSVKN</sequence>
<organism evidence="2 3">
    <name type="scientific">Flavobacterium chungbukense</name>
    <dbReference type="NCBI Taxonomy" id="877464"/>
    <lineage>
        <taxon>Bacteria</taxon>
        <taxon>Pseudomonadati</taxon>
        <taxon>Bacteroidota</taxon>
        <taxon>Flavobacteriia</taxon>
        <taxon>Flavobacteriales</taxon>
        <taxon>Flavobacteriaceae</taxon>
        <taxon>Flavobacterium</taxon>
    </lineage>
</organism>
<comment type="caution">
    <text evidence="2">The sequence shown here is derived from an EMBL/GenBank/DDBJ whole genome shotgun (WGS) entry which is preliminary data.</text>
</comment>
<gene>
    <name evidence="2" type="ORF">GCM10022250_02360</name>
</gene>
<dbReference type="EMBL" id="BAABAO010000001">
    <property type="protein sequence ID" value="GAA4121001.1"/>
    <property type="molecule type" value="Genomic_DNA"/>
</dbReference>
<dbReference type="Pfam" id="PF13803">
    <property type="entry name" value="DUF4184"/>
    <property type="match status" value="1"/>
</dbReference>
<feature type="transmembrane region" description="Helical" evidence="1">
    <location>
        <begin position="148"/>
        <end position="167"/>
    </location>
</feature>
<name>A0ABP7XKM4_9FLAO</name>
<dbReference type="InterPro" id="IPR025238">
    <property type="entry name" value="DUF4184"/>
</dbReference>
<keyword evidence="3" id="KW-1185">Reference proteome</keyword>
<accession>A0ABP7XKM4</accession>
<dbReference type="Proteomes" id="UP001501333">
    <property type="component" value="Unassembled WGS sequence"/>
</dbReference>
<evidence type="ECO:0000256" key="1">
    <source>
        <dbReference type="SAM" id="Phobius"/>
    </source>
</evidence>
<feature type="transmembrane region" description="Helical" evidence="1">
    <location>
        <begin position="65"/>
        <end position="82"/>
    </location>
</feature>
<proteinExistence type="predicted"/>
<feature type="transmembrane region" description="Helical" evidence="1">
    <location>
        <begin position="173"/>
        <end position="196"/>
    </location>
</feature>
<protein>
    <submittedName>
        <fullName evidence="2">DUF4184 family protein</fullName>
    </submittedName>
</protein>
<feature type="transmembrane region" description="Helical" evidence="1">
    <location>
        <begin position="115"/>
        <end position="136"/>
    </location>
</feature>
<evidence type="ECO:0000313" key="3">
    <source>
        <dbReference type="Proteomes" id="UP001501333"/>
    </source>
</evidence>
<feature type="transmembrane region" description="Helical" evidence="1">
    <location>
        <begin position="12"/>
        <end position="33"/>
    </location>
</feature>
<keyword evidence="1" id="KW-0812">Transmembrane</keyword>
<keyword evidence="1" id="KW-1133">Transmembrane helix</keyword>
<reference evidence="3" key="1">
    <citation type="journal article" date="2019" name="Int. J. Syst. Evol. Microbiol.">
        <title>The Global Catalogue of Microorganisms (GCM) 10K type strain sequencing project: providing services to taxonomists for standard genome sequencing and annotation.</title>
        <authorList>
            <consortium name="The Broad Institute Genomics Platform"/>
            <consortium name="The Broad Institute Genome Sequencing Center for Infectious Disease"/>
            <person name="Wu L."/>
            <person name="Ma J."/>
        </authorList>
    </citation>
    <scope>NUCLEOTIDE SEQUENCE [LARGE SCALE GENOMIC DNA]</scope>
    <source>
        <strain evidence="3">JCM 17386</strain>
    </source>
</reference>
<evidence type="ECO:0000313" key="2">
    <source>
        <dbReference type="EMBL" id="GAA4121001.1"/>
    </source>
</evidence>
<keyword evidence="1" id="KW-0472">Membrane</keyword>